<keyword evidence="6 7" id="KW-0472">Membrane</keyword>
<comment type="caution">
    <text evidence="8">The sequence shown here is derived from an EMBL/GenBank/DDBJ whole genome shotgun (WGS) entry which is preliminary data.</text>
</comment>
<feature type="transmembrane region" description="Helical" evidence="7">
    <location>
        <begin position="79"/>
        <end position="106"/>
    </location>
</feature>
<sequence length="486" mass="53414">MNLGDTIRGGVRWVVMGKVANHLLQFVLSIILARLLMPSDFGLLVTVQIFTGVAGFIAGGGMGQAIVQSRDLEPRDTHVVFTAQLIICCIIYAIFFMTSPVIAVWFSEPLYEDLMRVSALTFLIRPFSNLPHSLLHRDMRYRSQAFIGLGVLFTTGTVSISLALLGLGVWSLALGGIAGGIINAILAILCSGWRPNFVVDLTVLKQYANYGIKVSLNDIVIYLRNQSSNFTVSRFIGTEAVGLFNKASSLNDMPLGLLSGSAYKVVFRALSAVQDNRDQSKYIYLRTLTLVSTYTLPFYTGLWWIADSFVVNAYGQHWADAAPILKILVLTAVLKIINNQSGAVLAARKLLGRELIIQLLSWALLILAIIVGYHWGTQGVAWAVVAAFIPYGFLIAWLACHELDVRAIELWRAISPALALNVILVLALWATSSQLLSRELDVLSPLYLLAMVFTGGIVYGSAFLFLPISSLQKEAARWKSRLRISL</sequence>
<evidence type="ECO:0000313" key="9">
    <source>
        <dbReference type="Proteomes" id="UP000265509"/>
    </source>
</evidence>
<dbReference type="Proteomes" id="UP000265509">
    <property type="component" value="Unassembled WGS sequence"/>
</dbReference>
<evidence type="ECO:0000256" key="3">
    <source>
        <dbReference type="ARBA" id="ARBA00022475"/>
    </source>
</evidence>
<dbReference type="Pfam" id="PF13440">
    <property type="entry name" value="Polysacc_synt_3"/>
    <property type="match status" value="1"/>
</dbReference>
<evidence type="ECO:0000256" key="6">
    <source>
        <dbReference type="ARBA" id="ARBA00023136"/>
    </source>
</evidence>
<feature type="transmembrane region" description="Helical" evidence="7">
    <location>
        <begin position="43"/>
        <end position="67"/>
    </location>
</feature>
<gene>
    <name evidence="8" type="ORF">DWB85_16080</name>
</gene>
<name>A0A3L7DT29_9GAMM</name>
<dbReference type="PANTHER" id="PTHR30250:SF10">
    <property type="entry name" value="LIPOPOLYSACCHARIDE BIOSYNTHESIS PROTEIN WZXC"/>
    <property type="match status" value="1"/>
</dbReference>
<dbReference type="AlphaFoldDB" id="A0A3L7DT29"/>
<dbReference type="PANTHER" id="PTHR30250">
    <property type="entry name" value="PST FAMILY PREDICTED COLANIC ACID TRANSPORTER"/>
    <property type="match status" value="1"/>
</dbReference>
<evidence type="ECO:0000256" key="1">
    <source>
        <dbReference type="ARBA" id="ARBA00004651"/>
    </source>
</evidence>
<feature type="transmembrane region" description="Helical" evidence="7">
    <location>
        <begin position="379"/>
        <end position="398"/>
    </location>
</feature>
<feature type="transmembrane region" description="Helical" evidence="7">
    <location>
        <begin position="446"/>
        <end position="471"/>
    </location>
</feature>
<keyword evidence="5 7" id="KW-1133">Transmembrane helix</keyword>
<feature type="transmembrane region" description="Helical" evidence="7">
    <location>
        <begin position="355"/>
        <end position="373"/>
    </location>
</feature>
<comment type="subcellular location">
    <subcellularLocation>
        <location evidence="1">Cell membrane</location>
        <topology evidence="1">Multi-pass membrane protein</topology>
    </subcellularLocation>
</comment>
<feature type="transmembrane region" description="Helical" evidence="7">
    <location>
        <begin position="145"/>
        <end position="164"/>
    </location>
</feature>
<evidence type="ECO:0000256" key="4">
    <source>
        <dbReference type="ARBA" id="ARBA00022692"/>
    </source>
</evidence>
<evidence type="ECO:0000256" key="2">
    <source>
        <dbReference type="ARBA" id="ARBA00007430"/>
    </source>
</evidence>
<dbReference type="OrthoDB" id="8538786at2"/>
<keyword evidence="3" id="KW-1003">Cell membrane</keyword>
<proteinExistence type="inferred from homology"/>
<evidence type="ECO:0000313" key="8">
    <source>
        <dbReference type="EMBL" id="RLQ20767.1"/>
    </source>
</evidence>
<feature type="transmembrane region" description="Helical" evidence="7">
    <location>
        <begin position="170"/>
        <end position="190"/>
    </location>
</feature>
<reference evidence="8 9" key="1">
    <citation type="submission" date="2018-07" db="EMBL/GenBank/DDBJ databases">
        <title>Halioglobus sp. genome submission.</title>
        <authorList>
            <person name="Ye M.-Q."/>
            <person name="Du Z.-J."/>
        </authorList>
    </citation>
    <scope>NUCLEOTIDE SEQUENCE [LARGE SCALE GENOMIC DNA]</scope>
    <source>
        <strain evidence="8 9">U0301</strain>
    </source>
</reference>
<feature type="transmembrane region" description="Helical" evidence="7">
    <location>
        <begin position="317"/>
        <end position="334"/>
    </location>
</feature>
<protein>
    <submittedName>
        <fullName evidence="8">Lipopolysaccharide biosynthesis protein</fullName>
    </submittedName>
</protein>
<dbReference type="EMBL" id="QRAN01000020">
    <property type="protein sequence ID" value="RLQ20767.1"/>
    <property type="molecule type" value="Genomic_DNA"/>
</dbReference>
<organism evidence="8 9">
    <name type="scientific">Seongchinamella sediminis</name>
    <dbReference type="NCBI Taxonomy" id="2283635"/>
    <lineage>
        <taxon>Bacteria</taxon>
        <taxon>Pseudomonadati</taxon>
        <taxon>Pseudomonadota</taxon>
        <taxon>Gammaproteobacteria</taxon>
        <taxon>Cellvibrionales</taxon>
        <taxon>Halieaceae</taxon>
        <taxon>Seongchinamella</taxon>
    </lineage>
</organism>
<evidence type="ECO:0000256" key="7">
    <source>
        <dbReference type="SAM" id="Phobius"/>
    </source>
</evidence>
<keyword evidence="9" id="KW-1185">Reference proteome</keyword>
<dbReference type="InterPro" id="IPR050833">
    <property type="entry name" value="Poly_Biosynth_Transport"/>
</dbReference>
<feature type="transmembrane region" description="Helical" evidence="7">
    <location>
        <begin position="410"/>
        <end position="431"/>
    </location>
</feature>
<feature type="transmembrane region" description="Helical" evidence="7">
    <location>
        <begin position="19"/>
        <end position="36"/>
    </location>
</feature>
<evidence type="ECO:0000256" key="5">
    <source>
        <dbReference type="ARBA" id="ARBA00022989"/>
    </source>
</evidence>
<accession>A0A3L7DT29</accession>
<dbReference type="GO" id="GO:0005886">
    <property type="term" value="C:plasma membrane"/>
    <property type="evidence" value="ECO:0007669"/>
    <property type="project" value="UniProtKB-SubCell"/>
</dbReference>
<comment type="similarity">
    <text evidence="2">Belongs to the polysaccharide synthase family.</text>
</comment>
<keyword evidence="4 7" id="KW-0812">Transmembrane</keyword>
<dbReference type="RefSeq" id="WP_117956581.1">
    <property type="nucleotide sequence ID" value="NZ_QRAN01000020.1"/>
</dbReference>
<dbReference type="CDD" id="cd13127">
    <property type="entry name" value="MATE_tuaB_like"/>
    <property type="match status" value="1"/>
</dbReference>
<feature type="transmembrane region" description="Helical" evidence="7">
    <location>
        <begin position="283"/>
        <end position="305"/>
    </location>
</feature>